<evidence type="ECO:0000313" key="1">
    <source>
        <dbReference type="EMBL" id="KAK5698621.1"/>
    </source>
</evidence>
<comment type="caution">
    <text evidence="1">The sequence shown here is derived from an EMBL/GenBank/DDBJ whole genome shotgun (WGS) entry which is preliminary data.</text>
</comment>
<protein>
    <submittedName>
        <fullName evidence="1">Uncharacterized protein</fullName>
    </submittedName>
</protein>
<dbReference type="EMBL" id="JAVRQU010000009">
    <property type="protein sequence ID" value="KAK5698621.1"/>
    <property type="molecule type" value="Genomic_DNA"/>
</dbReference>
<dbReference type="Proteomes" id="UP001310594">
    <property type="component" value="Unassembled WGS sequence"/>
</dbReference>
<reference evidence="1" key="1">
    <citation type="submission" date="2023-08" db="EMBL/GenBank/DDBJ databases">
        <title>Black Yeasts Isolated from many extreme environments.</title>
        <authorList>
            <person name="Coleine C."/>
            <person name="Stajich J.E."/>
            <person name="Selbmann L."/>
        </authorList>
    </citation>
    <scope>NUCLEOTIDE SEQUENCE</scope>
    <source>
        <strain evidence="1">CCFEE 5810</strain>
    </source>
</reference>
<dbReference type="AlphaFoldDB" id="A0AAN7ZTQ2"/>
<gene>
    <name evidence="1" type="ORF">LTR97_006267</name>
</gene>
<evidence type="ECO:0000313" key="2">
    <source>
        <dbReference type="Proteomes" id="UP001310594"/>
    </source>
</evidence>
<name>A0AAN7ZTQ2_9PEZI</name>
<proteinExistence type="predicted"/>
<sequence length="307" mass="33775">MATTSAPRLLSVPREIRNRIYEECSITVTISRSALAEEATISADAPWRPRVKLSRTTGLSLLLVCGQIYDECMERANYTKPSALLVNLMECNVFKAVDDLDLVTNVPAAVLKQVKRCRLTISWAQVMDAKRSGFRSWCSQASAASPARLMELQQQSKTPTKAMCDALRIVLGLVHNLVDESARVTIAASFGGHPDTKSSLTASARARRESLLKYFDPLTFLALQNHEAITWPPPPRFSLTCYLPLALYSARQSDDAGDSPEAGSSTKSTKLESTVMVVWELTPSNDSNNWQGFQPTMIGTSDQTLLT</sequence>
<accession>A0AAN7ZTQ2</accession>
<organism evidence="1 2">
    <name type="scientific">Elasticomyces elasticus</name>
    <dbReference type="NCBI Taxonomy" id="574655"/>
    <lineage>
        <taxon>Eukaryota</taxon>
        <taxon>Fungi</taxon>
        <taxon>Dikarya</taxon>
        <taxon>Ascomycota</taxon>
        <taxon>Pezizomycotina</taxon>
        <taxon>Dothideomycetes</taxon>
        <taxon>Dothideomycetidae</taxon>
        <taxon>Mycosphaerellales</taxon>
        <taxon>Teratosphaeriaceae</taxon>
        <taxon>Elasticomyces</taxon>
    </lineage>
</organism>